<dbReference type="InterPro" id="IPR010105">
    <property type="entry name" value="TonB_sidphr_rcpt"/>
</dbReference>
<dbReference type="PANTHER" id="PTHR32552:SF68">
    <property type="entry name" value="FERRICHROME OUTER MEMBRANE TRANSPORTER_PHAGE RECEPTOR"/>
    <property type="match status" value="1"/>
</dbReference>
<dbReference type="Proteomes" id="UP000198951">
    <property type="component" value="Unassembled WGS sequence"/>
</dbReference>
<evidence type="ECO:0000256" key="2">
    <source>
        <dbReference type="ARBA" id="ARBA00009810"/>
    </source>
</evidence>
<keyword evidence="10 15" id="KW-0798">TonB box</keyword>
<dbReference type="PANTHER" id="PTHR32552">
    <property type="entry name" value="FERRICHROME IRON RECEPTOR-RELATED"/>
    <property type="match status" value="1"/>
</dbReference>
<evidence type="ECO:0000256" key="12">
    <source>
        <dbReference type="ARBA" id="ARBA00023170"/>
    </source>
</evidence>
<dbReference type="GO" id="GO:0015891">
    <property type="term" value="P:siderophore transport"/>
    <property type="evidence" value="ECO:0007669"/>
    <property type="project" value="InterPro"/>
</dbReference>
<dbReference type="InterPro" id="IPR012910">
    <property type="entry name" value="Plug_dom"/>
</dbReference>
<dbReference type="OrthoDB" id="9775095at2"/>
<keyword evidence="5" id="KW-0410">Iron transport</keyword>
<dbReference type="InterPro" id="IPR039426">
    <property type="entry name" value="TonB-dep_rcpt-like"/>
</dbReference>
<accession>A0A1H3XU87</accession>
<evidence type="ECO:0000256" key="3">
    <source>
        <dbReference type="ARBA" id="ARBA00022448"/>
    </source>
</evidence>
<dbReference type="PROSITE" id="PS52016">
    <property type="entry name" value="TONB_DEPENDENT_REC_3"/>
    <property type="match status" value="1"/>
</dbReference>
<evidence type="ECO:0000256" key="1">
    <source>
        <dbReference type="ARBA" id="ARBA00004571"/>
    </source>
</evidence>
<evidence type="ECO:0000256" key="13">
    <source>
        <dbReference type="ARBA" id="ARBA00023237"/>
    </source>
</evidence>
<evidence type="ECO:0000256" key="5">
    <source>
        <dbReference type="ARBA" id="ARBA00022496"/>
    </source>
</evidence>
<dbReference type="RefSeq" id="WP_091084563.1">
    <property type="nucleotide sequence ID" value="NZ_FNRD01000001.1"/>
</dbReference>
<dbReference type="InterPro" id="IPR036942">
    <property type="entry name" value="Beta-barrel_TonB_sf"/>
</dbReference>
<comment type="subcellular location">
    <subcellularLocation>
        <location evidence="1 14">Cell outer membrane</location>
        <topology evidence="1 14">Multi-pass membrane protein</topology>
    </subcellularLocation>
</comment>
<keyword evidence="11 14" id="KW-0472">Membrane</keyword>
<dbReference type="Pfam" id="PF00593">
    <property type="entry name" value="TonB_dep_Rec_b-barrel"/>
    <property type="match status" value="1"/>
</dbReference>
<dbReference type="Pfam" id="PF07715">
    <property type="entry name" value="Plug"/>
    <property type="match status" value="1"/>
</dbReference>
<evidence type="ECO:0000313" key="18">
    <source>
        <dbReference type="EMBL" id="SEA03015.1"/>
    </source>
</evidence>
<dbReference type="Gene3D" id="2.40.170.20">
    <property type="entry name" value="TonB-dependent receptor, beta-barrel domain"/>
    <property type="match status" value="1"/>
</dbReference>
<evidence type="ECO:0000256" key="10">
    <source>
        <dbReference type="ARBA" id="ARBA00023077"/>
    </source>
</evidence>
<evidence type="ECO:0000259" key="16">
    <source>
        <dbReference type="Pfam" id="PF00593"/>
    </source>
</evidence>
<dbReference type="InterPro" id="IPR037066">
    <property type="entry name" value="Plug_dom_sf"/>
</dbReference>
<keyword evidence="12" id="KW-0675">Receptor</keyword>
<dbReference type="InterPro" id="IPR013784">
    <property type="entry name" value="Carb-bd-like_fold"/>
</dbReference>
<organism evidence="18 19">
    <name type="scientific">Flavobacterium gillisiae</name>
    <dbReference type="NCBI Taxonomy" id="150146"/>
    <lineage>
        <taxon>Bacteria</taxon>
        <taxon>Pseudomonadati</taxon>
        <taxon>Bacteroidota</taxon>
        <taxon>Flavobacteriia</taxon>
        <taxon>Flavobacteriales</taxon>
        <taxon>Flavobacteriaceae</taxon>
        <taxon>Flavobacterium</taxon>
    </lineage>
</organism>
<evidence type="ECO:0000256" key="6">
    <source>
        <dbReference type="ARBA" id="ARBA00022692"/>
    </source>
</evidence>
<evidence type="ECO:0000256" key="11">
    <source>
        <dbReference type="ARBA" id="ARBA00023136"/>
    </source>
</evidence>
<feature type="domain" description="TonB-dependent receptor plug" evidence="17">
    <location>
        <begin position="134"/>
        <end position="231"/>
    </location>
</feature>
<sequence length="800" mass="88897">MNSRIRILFILLLTSLYINAQEHGIIEGKILSTDGFPLPGIAIKLGKDAKATETNANGDFKFANFPTGNHTITLEGVGMKKQSKEIKVLANQTNFVEFRLIEDITTLKELVIKIKQTPNKKKETVLSGLDIKPIDLPQSIQIVGHHIIEQQQAVRLSDVIRNVNGVYVGSARGGAQESFWSRGYDMSSNNMFKNGFRFSNGSLPEVSSLERIEVLKGSAALLFGNVAPGGILNMVTKKPSFKSGGEISMQMGSNAFYKPSIDIYGPLNNAIAYRFTGSYENSESFRDIVKKERYYVNPSILFKVSDKTEIVLQGDYLHDDWTPDFGTGMTGKEIADVPRNTYLGATWSNGQTRQASVSGLVKHEFNKDWKLNFNSSFQNYNRTSKGTERIQPTNDGYWERPLGQNKNLEQILGQQISLQGNFNTGNIKHQLYTGVDFENSYAQAYTYTFSPNTYGSGNIFDFDNFDQGGAIPEATNTKIVKTDTNRFGIYAQDLISLTDKFKLLAGLRWSWQEAQAETYDLTKTPTTITTDAKRIDHAFTPKLGLVYQPTQDMALFASYSNSFTPNSGTTVDLKVIKPSLIDQYELGIKKDFWQGLLSTNITLYQIENSNLAQTAEFKADGSNNTDSSIKVLSGATKSKGVELDITARPTEGLRLMAGYSYNDMRYTKTSGLNGSFIVGDRLARTPANTANLSFFYTVPSGILKGLSIGSSANYIGNRVAGWNNQILIDPDTQVVTLRDRQVPINDYTTVDLSAGYEWGKFSVLCKLSNVGNVLDYTVHENYSVNPIAPRQVLTSLKYKF</sequence>
<dbReference type="GO" id="GO:0015344">
    <property type="term" value="F:siderophore uptake transmembrane transporter activity"/>
    <property type="evidence" value="ECO:0007669"/>
    <property type="project" value="TreeGrafter"/>
</dbReference>
<proteinExistence type="inferred from homology"/>
<dbReference type="SUPFAM" id="SSF56935">
    <property type="entry name" value="Porins"/>
    <property type="match status" value="1"/>
</dbReference>
<keyword evidence="8" id="KW-0408">Iron</keyword>
<keyword evidence="3 14" id="KW-0813">Transport</keyword>
<keyword evidence="7" id="KW-0732">Signal</keyword>
<evidence type="ECO:0000256" key="4">
    <source>
        <dbReference type="ARBA" id="ARBA00022452"/>
    </source>
</evidence>
<keyword evidence="9" id="KW-0406">Ion transport</keyword>
<dbReference type="Gene3D" id="2.170.130.10">
    <property type="entry name" value="TonB-dependent receptor, plug domain"/>
    <property type="match status" value="1"/>
</dbReference>
<keyword evidence="13 14" id="KW-0998">Cell outer membrane</keyword>
<keyword evidence="4 14" id="KW-1134">Transmembrane beta strand</keyword>
<keyword evidence="19" id="KW-1185">Reference proteome</keyword>
<name>A0A1H3XU87_9FLAO</name>
<keyword evidence="6 14" id="KW-0812">Transmembrane</keyword>
<reference evidence="19" key="1">
    <citation type="submission" date="2016-10" db="EMBL/GenBank/DDBJ databases">
        <authorList>
            <person name="Varghese N."/>
            <person name="Submissions S."/>
        </authorList>
    </citation>
    <scope>NUCLEOTIDE SEQUENCE [LARGE SCALE GENOMIC DNA]</scope>
    <source>
        <strain evidence="19">DSM 22376</strain>
    </source>
</reference>
<evidence type="ECO:0000259" key="17">
    <source>
        <dbReference type="Pfam" id="PF07715"/>
    </source>
</evidence>
<evidence type="ECO:0000313" key="19">
    <source>
        <dbReference type="Proteomes" id="UP000198951"/>
    </source>
</evidence>
<dbReference type="STRING" id="150146.SAMN05443667_101669"/>
<evidence type="ECO:0000256" key="7">
    <source>
        <dbReference type="ARBA" id="ARBA00022729"/>
    </source>
</evidence>
<dbReference type="GO" id="GO:0038023">
    <property type="term" value="F:signaling receptor activity"/>
    <property type="evidence" value="ECO:0007669"/>
    <property type="project" value="InterPro"/>
</dbReference>
<feature type="domain" description="TonB-dependent receptor-like beta-barrel" evidence="16">
    <location>
        <begin position="312"/>
        <end position="759"/>
    </location>
</feature>
<evidence type="ECO:0000256" key="9">
    <source>
        <dbReference type="ARBA" id="ARBA00023065"/>
    </source>
</evidence>
<evidence type="ECO:0000256" key="14">
    <source>
        <dbReference type="PROSITE-ProRule" id="PRU01360"/>
    </source>
</evidence>
<dbReference type="NCBIfam" id="TIGR01783">
    <property type="entry name" value="TonB-siderophor"/>
    <property type="match status" value="1"/>
</dbReference>
<dbReference type="SUPFAM" id="SSF49452">
    <property type="entry name" value="Starch-binding domain-like"/>
    <property type="match status" value="1"/>
</dbReference>
<evidence type="ECO:0000256" key="15">
    <source>
        <dbReference type="RuleBase" id="RU003357"/>
    </source>
</evidence>
<gene>
    <name evidence="18" type="ORF">SAMN05443667_101669</name>
</gene>
<dbReference type="AlphaFoldDB" id="A0A1H3XU87"/>
<dbReference type="InterPro" id="IPR000531">
    <property type="entry name" value="Beta-barrel_TonB"/>
</dbReference>
<dbReference type="Pfam" id="PF13715">
    <property type="entry name" value="CarbopepD_reg_2"/>
    <property type="match status" value="1"/>
</dbReference>
<comment type="similarity">
    <text evidence="2 14 15">Belongs to the TonB-dependent receptor family.</text>
</comment>
<dbReference type="CDD" id="cd01347">
    <property type="entry name" value="ligand_gated_channel"/>
    <property type="match status" value="1"/>
</dbReference>
<dbReference type="EMBL" id="FNRD01000001">
    <property type="protein sequence ID" value="SEA03015.1"/>
    <property type="molecule type" value="Genomic_DNA"/>
</dbReference>
<dbReference type="GO" id="GO:0009279">
    <property type="term" value="C:cell outer membrane"/>
    <property type="evidence" value="ECO:0007669"/>
    <property type="project" value="UniProtKB-SubCell"/>
</dbReference>
<evidence type="ECO:0000256" key="8">
    <source>
        <dbReference type="ARBA" id="ARBA00023004"/>
    </source>
</evidence>
<dbReference type="Gene3D" id="2.60.40.1120">
    <property type="entry name" value="Carboxypeptidase-like, regulatory domain"/>
    <property type="match status" value="1"/>
</dbReference>
<dbReference type="GO" id="GO:0030246">
    <property type="term" value="F:carbohydrate binding"/>
    <property type="evidence" value="ECO:0007669"/>
    <property type="project" value="InterPro"/>
</dbReference>
<protein>
    <submittedName>
        <fullName evidence="18">Iron complex outermembrane recepter protein</fullName>
    </submittedName>
</protein>